<name>A0AAW2KJQ7_SESRA</name>
<reference evidence="3" key="1">
    <citation type="submission" date="2020-06" db="EMBL/GenBank/DDBJ databases">
        <authorList>
            <person name="Li T."/>
            <person name="Hu X."/>
            <person name="Zhang T."/>
            <person name="Song X."/>
            <person name="Zhang H."/>
            <person name="Dai N."/>
            <person name="Sheng W."/>
            <person name="Hou X."/>
            <person name="Wei L."/>
        </authorList>
    </citation>
    <scope>NUCLEOTIDE SEQUENCE</scope>
    <source>
        <strain evidence="3">G02</strain>
        <tissue evidence="3">Leaf</tissue>
    </source>
</reference>
<dbReference type="EMBL" id="JACGWJ010000028">
    <property type="protein sequence ID" value="KAL0307260.1"/>
    <property type="molecule type" value="Genomic_DNA"/>
</dbReference>
<organism evidence="3">
    <name type="scientific">Sesamum radiatum</name>
    <name type="common">Black benniseed</name>
    <dbReference type="NCBI Taxonomy" id="300843"/>
    <lineage>
        <taxon>Eukaryota</taxon>
        <taxon>Viridiplantae</taxon>
        <taxon>Streptophyta</taxon>
        <taxon>Embryophyta</taxon>
        <taxon>Tracheophyta</taxon>
        <taxon>Spermatophyta</taxon>
        <taxon>Magnoliopsida</taxon>
        <taxon>eudicotyledons</taxon>
        <taxon>Gunneridae</taxon>
        <taxon>Pentapetalae</taxon>
        <taxon>asterids</taxon>
        <taxon>lamiids</taxon>
        <taxon>Lamiales</taxon>
        <taxon>Pedaliaceae</taxon>
        <taxon>Sesamum</taxon>
    </lineage>
</organism>
<dbReference type="AlphaFoldDB" id="A0AAW2KJQ7"/>
<sequence>MDEGGSNNVQRQWGKTDGKGTRRIWSTAEEEALLHSLKEIVQKGWKRDNRLRTCYSGVLEQMIRKRCPSSGLKIVPRISSKIHVRKKIYRPLLTMITHFGLGWNESNNTIDAKDDAFENYAKVTTYYIYNCL</sequence>
<feature type="region of interest" description="Disordered" evidence="1">
    <location>
        <begin position="1"/>
        <end position="21"/>
    </location>
</feature>
<comment type="caution">
    <text evidence="3">The sequence shown here is derived from an EMBL/GenBank/DDBJ whole genome shotgun (WGS) entry which is preliminary data.</text>
</comment>
<dbReference type="PANTHER" id="PTHR48464">
    <property type="match status" value="1"/>
</dbReference>
<feature type="domain" description="Myb/SANT-like" evidence="2">
    <location>
        <begin position="25"/>
        <end position="120"/>
    </location>
</feature>
<proteinExistence type="predicted"/>
<evidence type="ECO:0000256" key="1">
    <source>
        <dbReference type="SAM" id="MobiDB-lite"/>
    </source>
</evidence>
<feature type="compositionally biased region" description="Polar residues" evidence="1">
    <location>
        <begin position="1"/>
        <end position="13"/>
    </location>
</feature>
<reference evidence="3" key="2">
    <citation type="journal article" date="2024" name="Plant">
        <title>Genomic evolution and insights into agronomic trait innovations of Sesamum species.</title>
        <authorList>
            <person name="Miao H."/>
            <person name="Wang L."/>
            <person name="Qu L."/>
            <person name="Liu H."/>
            <person name="Sun Y."/>
            <person name="Le M."/>
            <person name="Wang Q."/>
            <person name="Wei S."/>
            <person name="Zheng Y."/>
            <person name="Lin W."/>
            <person name="Duan Y."/>
            <person name="Cao H."/>
            <person name="Xiong S."/>
            <person name="Wang X."/>
            <person name="Wei L."/>
            <person name="Li C."/>
            <person name="Ma Q."/>
            <person name="Ju M."/>
            <person name="Zhao R."/>
            <person name="Li G."/>
            <person name="Mu C."/>
            <person name="Tian Q."/>
            <person name="Mei H."/>
            <person name="Zhang T."/>
            <person name="Gao T."/>
            <person name="Zhang H."/>
        </authorList>
    </citation>
    <scope>NUCLEOTIDE SEQUENCE</scope>
    <source>
        <strain evidence="3">G02</strain>
    </source>
</reference>
<dbReference type="PANTHER" id="PTHR48464:SF1">
    <property type="entry name" value="MYB_SANT-LIKE DOMAIN-CONTAINING PROTEIN"/>
    <property type="match status" value="1"/>
</dbReference>
<gene>
    <name evidence="3" type="ORF">Sradi_6143300</name>
</gene>
<dbReference type="Pfam" id="PF12776">
    <property type="entry name" value="Myb_DNA-bind_3"/>
    <property type="match status" value="1"/>
</dbReference>
<protein>
    <recommendedName>
        <fullName evidence="2">Myb/SANT-like domain-containing protein</fullName>
    </recommendedName>
</protein>
<dbReference type="InterPro" id="IPR024752">
    <property type="entry name" value="Myb/SANT-like_dom"/>
</dbReference>
<evidence type="ECO:0000313" key="3">
    <source>
        <dbReference type="EMBL" id="KAL0307260.1"/>
    </source>
</evidence>
<evidence type="ECO:0000259" key="2">
    <source>
        <dbReference type="Pfam" id="PF12776"/>
    </source>
</evidence>
<accession>A0AAW2KJQ7</accession>